<reference evidence="2 3" key="1">
    <citation type="submission" date="2024-04" db="EMBL/GenBank/DDBJ databases">
        <title>Novel genus in family Flammeovirgaceae.</title>
        <authorList>
            <person name="Nguyen T.H."/>
            <person name="Vuong T.Q."/>
            <person name="Le H."/>
            <person name="Kim S.-G."/>
        </authorList>
    </citation>
    <scope>NUCLEOTIDE SEQUENCE [LARGE SCALE GENOMIC DNA]</scope>
    <source>
        <strain evidence="2 3">JCM 23209</strain>
    </source>
</reference>
<protein>
    <submittedName>
        <fullName evidence="2">DUF1573 domain-containing protein</fullName>
    </submittedName>
</protein>
<dbReference type="InterPro" id="IPR011467">
    <property type="entry name" value="DUF1573"/>
</dbReference>
<dbReference type="EMBL" id="JBDKWZ010000009">
    <property type="protein sequence ID" value="MEN7549613.1"/>
    <property type="molecule type" value="Genomic_DNA"/>
</dbReference>
<name>A0AAW9SAW5_9BACT</name>
<sequence>MRKVIVCILLLMGSLVAVAQAQSNAKIKFNEREFDFGDIYQGDVVTHVFKFENNGDAPLLLTNISTTCGCTAPEWPREPVLPGETGEITVKFNSAHKSGIQNKIITVYSNANTPQEKLKIRTNVLPKSAKAEKQGR</sequence>
<accession>A0AAW9SAW5</accession>
<dbReference type="Proteomes" id="UP001403385">
    <property type="component" value="Unassembled WGS sequence"/>
</dbReference>
<dbReference type="Gene3D" id="2.60.40.10">
    <property type="entry name" value="Immunoglobulins"/>
    <property type="match status" value="1"/>
</dbReference>
<dbReference type="RefSeq" id="WP_346822392.1">
    <property type="nucleotide sequence ID" value="NZ_JBDKWZ010000009.1"/>
</dbReference>
<evidence type="ECO:0000313" key="3">
    <source>
        <dbReference type="Proteomes" id="UP001403385"/>
    </source>
</evidence>
<feature type="chain" id="PRO_5043477367" evidence="1">
    <location>
        <begin position="20"/>
        <end position="136"/>
    </location>
</feature>
<gene>
    <name evidence="2" type="ORF">AAG747_16940</name>
</gene>
<dbReference type="PANTHER" id="PTHR37833">
    <property type="entry name" value="LIPOPROTEIN-RELATED"/>
    <property type="match status" value="1"/>
</dbReference>
<comment type="caution">
    <text evidence="2">The sequence shown here is derived from an EMBL/GenBank/DDBJ whole genome shotgun (WGS) entry which is preliminary data.</text>
</comment>
<evidence type="ECO:0000313" key="2">
    <source>
        <dbReference type="EMBL" id="MEN7549613.1"/>
    </source>
</evidence>
<proteinExistence type="predicted"/>
<dbReference type="PANTHER" id="PTHR37833:SF1">
    <property type="entry name" value="SIGNAL PEPTIDE PROTEIN"/>
    <property type="match status" value="1"/>
</dbReference>
<dbReference type="InterPro" id="IPR013783">
    <property type="entry name" value="Ig-like_fold"/>
</dbReference>
<keyword evidence="3" id="KW-1185">Reference proteome</keyword>
<feature type="signal peptide" evidence="1">
    <location>
        <begin position="1"/>
        <end position="19"/>
    </location>
</feature>
<dbReference type="AlphaFoldDB" id="A0AAW9SAW5"/>
<evidence type="ECO:0000256" key="1">
    <source>
        <dbReference type="SAM" id="SignalP"/>
    </source>
</evidence>
<keyword evidence="1" id="KW-0732">Signal</keyword>
<dbReference type="Pfam" id="PF07610">
    <property type="entry name" value="DUF1573"/>
    <property type="match status" value="1"/>
</dbReference>
<organism evidence="2 3">
    <name type="scientific">Rapidithrix thailandica</name>
    <dbReference type="NCBI Taxonomy" id="413964"/>
    <lineage>
        <taxon>Bacteria</taxon>
        <taxon>Pseudomonadati</taxon>
        <taxon>Bacteroidota</taxon>
        <taxon>Cytophagia</taxon>
        <taxon>Cytophagales</taxon>
        <taxon>Flammeovirgaceae</taxon>
        <taxon>Rapidithrix</taxon>
    </lineage>
</organism>